<evidence type="ECO:0008006" key="3">
    <source>
        <dbReference type="Google" id="ProtNLM"/>
    </source>
</evidence>
<dbReference type="EMBL" id="NGJK01000076">
    <property type="protein sequence ID" value="RAP02802.1"/>
    <property type="molecule type" value="Genomic_DNA"/>
</dbReference>
<name>A0A328PXY9_9EURY</name>
<dbReference type="RefSeq" id="WP_011406699.1">
    <property type="nucleotide sequence ID" value="NZ_CATZNA010000033.1"/>
</dbReference>
<evidence type="ECO:0000313" key="1">
    <source>
        <dbReference type="EMBL" id="RAP02802.1"/>
    </source>
</evidence>
<dbReference type="AlphaFoldDB" id="A0A328PXY9"/>
<evidence type="ECO:0000313" key="2">
    <source>
        <dbReference type="Proteomes" id="UP000248557"/>
    </source>
</evidence>
<reference evidence="1 2" key="1">
    <citation type="submission" date="2017-05" db="EMBL/GenBank/DDBJ databases">
        <title>Host range expansion of the Methanosphaera genus to humans and monogastric animals involves recent and extensive reduction in genome content.</title>
        <authorList>
            <person name="Hoedt E.C."/>
            <person name="Volmer J.G."/>
            <person name="Parks D.H."/>
            <person name="Rosewarne C.P."/>
            <person name="Denman S.E."/>
            <person name="Mcsweeney C.S."/>
            <person name="O Cuiv P."/>
            <person name="Hugenholtz P."/>
            <person name="Tyson G.W."/>
            <person name="Morrison M."/>
        </authorList>
    </citation>
    <scope>NUCLEOTIDE SEQUENCE [LARGE SCALE GENOMIC DNA]</scope>
    <source>
        <strain evidence="1 2">PA5</strain>
    </source>
</reference>
<dbReference type="InterPro" id="IPR023131">
    <property type="entry name" value="Mth639-like_dom_sf"/>
</dbReference>
<dbReference type="Pfam" id="PF04027">
    <property type="entry name" value="DUF371"/>
    <property type="match status" value="1"/>
</dbReference>
<dbReference type="Proteomes" id="UP000248557">
    <property type="component" value="Unassembled WGS sequence"/>
</dbReference>
<dbReference type="Gene3D" id="2.60.120.630">
    <property type="entry name" value="mth639 domain like"/>
    <property type="match status" value="1"/>
</dbReference>
<accession>A0A328PXY9</accession>
<protein>
    <recommendedName>
        <fullName evidence="3">DUF371 domain-containing protein</fullName>
    </recommendedName>
</protein>
<sequence>MEYSFLARGHENITSHHKSTFEITTDKTLTLKGDCIIGVCSNTILNDLPSTLKEKIKTDNTKIELILETDNAHDSIIGFGCSKLTLNHPTDMVCRKSDFTCNRTLMINSNKAARDLDKDLINDLKKGCNLKVTIKI</sequence>
<dbReference type="PANTHER" id="PTHR40696">
    <property type="entry name" value="DUF371 FAMILY PROTEIN"/>
    <property type="match status" value="1"/>
</dbReference>
<dbReference type="PANTHER" id="PTHR40696:SF1">
    <property type="entry name" value="DUF371 DOMAIN-CONTAINING PROTEIN"/>
    <property type="match status" value="1"/>
</dbReference>
<comment type="caution">
    <text evidence="1">The sequence shown here is derived from an EMBL/GenBank/DDBJ whole genome shotgun (WGS) entry which is preliminary data.</text>
</comment>
<organism evidence="1 2">
    <name type="scientific">Methanosphaera stadtmanae</name>
    <dbReference type="NCBI Taxonomy" id="2317"/>
    <lineage>
        <taxon>Archaea</taxon>
        <taxon>Methanobacteriati</taxon>
        <taxon>Methanobacteriota</taxon>
        <taxon>Methanomada group</taxon>
        <taxon>Methanobacteria</taxon>
        <taxon>Methanobacteriales</taxon>
        <taxon>Methanobacteriaceae</taxon>
        <taxon>Methanosphaera</taxon>
    </lineage>
</organism>
<dbReference type="InterPro" id="IPR007171">
    <property type="entry name" value="DUF371"/>
</dbReference>
<gene>
    <name evidence="1" type="ORF">CA615_05570</name>
</gene>
<proteinExistence type="predicted"/>
<dbReference type="GeneID" id="3855513"/>
<dbReference type="OMA" id="GDCIICI"/>